<feature type="transmembrane region" description="Helical" evidence="16">
    <location>
        <begin position="64"/>
        <end position="86"/>
    </location>
</feature>
<keyword evidence="6" id="KW-0444">Lipid biosynthesis</keyword>
<feature type="transmembrane region" description="Helical" evidence="16">
    <location>
        <begin position="122"/>
        <end position="140"/>
    </location>
</feature>
<dbReference type="NCBIfam" id="TIGR00473">
    <property type="entry name" value="pssA"/>
    <property type="match status" value="1"/>
</dbReference>
<dbReference type="Pfam" id="PF01066">
    <property type="entry name" value="CDP-OH_P_transf"/>
    <property type="match status" value="1"/>
</dbReference>
<sequence>MITKSIPNLFTLSNLFMGMIAIMLAMSGRYSLASIMIIVAMLMDGLDGRVARALNAQSDFGKELDSLSDVISFGVAPALIMYIISFQDIQPGLAWAVTAIFPMCGALRLARFNVQAGIPGYFIGLPIPAAGGVVATLALFHNNIKAPYFIVTMLLLSYLMVSSVKYPNFKKVGIPKKAIVYAPFVIIIAILVAVLFPEQISKLVFIPLVLYAGYGLKQNIDKLLRRKSQDDEVDKVYRSK</sequence>
<evidence type="ECO:0000256" key="6">
    <source>
        <dbReference type="ARBA" id="ARBA00022516"/>
    </source>
</evidence>
<evidence type="ECO:0000256" key="1">
    <source>
        <dbReference type="ARBA" id="ARBA00000287"/>
    </source>
</evidence>
<evidence type="ECO:0000256" key="9">
    <source>
        <dbReference type="ARBA" id="ARBA00022989"/>
    </source>
</evidence>
<accession>A0ABQ1W1U7</accession>
<gene>
    <name evidence="17" type="ORF">GCM10010913_35560</name>
</gene>
<keyword evidence="10" id="KW-0443">Lipid metabolism</keyword>
<feature type="transmembrane region" description="Helical" evidence="16">
    <location>
        <begin position="146"/>
        <end position="166"/>
    </location>
</feature>
<evidence type="ECO:0000256" key="11">
    <source>
        <dbReference type="ARBA" id="ARBA00023136"/>
    </source>
</evidence>
<keyword evidence="11 16" id="KW-0472">Membrane</keyword>
<evidence type="ECO:0000313" key="17">
    <source>
        <dbReference type="EMBL" id="GGG10602.1"/>
    </source>
</evidence>
<dbReference type="InterPro" id="IPR004533">
    <property type="entry name" value="CDP-diaglyc--ser_O-PTrfase"/>
</dbReference>
<keyword evidence="13" id="KW-1208">Phospholipid metabolism</keyword>
<evidence type="ECO:0000256" key="16">
    <source>
        <dbReference type="SAM" id="Phobius"/>
    </source>
</evidence>
<keyword evidence="7 15" id="KW-0808">Transferase</keyword>
<protein>
    <recommendedName>
        <fullName evidence="5">CDP-diacylglycerol--serine O-phosphatidyltransferase</fullName>
        <ecNumber evidence="4">2.7.8.8</ecNumber>
    </recommendedName>
    <alternativeName>
        <fullName evidence="14">Phosphatidylserine synthase</fullName>
    </alternativeName>
</protein>
<comment type="catalytic activity">
    <reaction evidence="1">
        <text>a CDP-1,2-diacyl-sn-glycerol + L-serine = a 1,2-diacyl-sn-glycero-3-phospho-L-serine + CMP + H(+)</text>
        <dbReference type="Rhea" id="RHEA:16913"/>
        <dbReference type="ChEBI" id="CHEBI:15378"/>
        <dbReference type="ChEBI" id="CHEBI:33384"/>
        <dbReference type="ChEBI" id="CHEBI:57262"/>
        <dbReference type="ChEBI" id="CHEBI:58332"/>
        <dbReference type="ChEBI" id="CHEBI:60377"/>
        <dbReference type="EC" id="2.7.8.8"/>
    </reaction>
</comment>
<evidence type="ECO:0000256" key="5">
    <source>
        <dbReference type="ARBA" id="ARBA00017171"/>
    </source>
</evidence>
<organism evidence="17 18">
    <name type="scientific">Paenibacillus aceti</name>
    <dbReference type="NCBI Taxonomy" id="1820010"/>
    <lineage>
        <taxon>Bacteria</taxon>
        <taxon>Bacillati</taxon>
        <taxon>Bacillota</taxon>
        <taxon>Bacilli</taxon>
        <taxon>Bacillales</taxon>
        <taxon>Paenibacillaceae</taxon>
        <taxon>Paenibacillus</taxon>
    </lineage>
</organism>
<dbReference type="EMBL" id="BMIW01000030">
    <property type="protein sequence ID" value="GGG10602.1"/>
    <property type="molecule type" value="Genomic_DNA"/>
</dbReference>
<dbReference type="RefSeq" id="WP_120463647.1">
    <property type="nucleotide sequence ID" value="NZ_BMIW01000030.1"/>
</dbReference>
<dbReference type="Gene3D" id="1.20.120.1760">
    <property type="match status" value="1"/>
</dbReference>
<evidence type="ECO:0000256" key="14">
    <source>
        <dbReference type="ARBA" id="ARBA00032361"/>
    </source>
</evidence>
<feature type="transmembrane region" description="Helical" evidence="16">
    <location>
        <begin position="15"/>
        <end position="43"/>
    </location>
</feature>
<keyword evidence="9 16" id="KW-1133">Transmembrane helix</keyword>
<dbReference type="PANTHER" id="PTHR14269">
    <property type="entry name" value="CDP-DIACYLGLYCEROL--GLYCEROL-3-PHOSPHATE 3-PHOSPHATIDYLTRANSFERASE-RELATED"/>
    <property type="match status" value="1"/>
</dbReference>
<evidence type="ECO:0000256" key="4">
    <source>
        <dbReference type="ARBA" id="ARBA00013174"/>
    </source>
</evidence>
<evidence type="ECO:0000313" key="18">
    <source>
        <dbReference type="Proteomes" id="UP000608420"/>
    </source>
</evidence>
<evidence type="ECO:0000256" key="13">
    <source>
        <dbReference type="ARBA" id="ARBA00023264"/>
    </source>
</evidence>
<keyword evidence="12" id="KW-0594">Phospholipid biosynthesis</keyword>
<comment type="caution">
    <text evidence="17">The sequence shown here is derived from an EMBL/GenBank/DDBJ whole genome shotgun (WGS) entry which is preliminary data.</text>
</comment>
<dbReference type="PANTHER" id="PTHR14269:SF61">
    <property type="entry name" value="CDP-DIACYLGLYCEROL--SERINE O-PHOSPHATIDYLTRANSFERASE"/>
    <property type="match status" value="1"/>
</dbReference>
<reference evidence="18" key="1">
    <citation type="journal article" date="2019" name="Int. J. Syst. Evol. Microbiol.">
        <title>The Global Catalogue of Microorganisms (GCM) 10K type strain sequencing project: providing services to taxonomists for standard genome sequencing and annotation.</title>
        <authorList>
            <consortium name="The Broad Institute Genomics Platform"/>
            <consortium name="The Broad Institute Genome Sequencing Center for Infectious Disease"/>
            <person name="Wu L."/>
            <person name="Ma J."/>
        </authorList>
    </citation>
    <scope>NUCLEOTIDE SEQUENCE [LARGE SCALE GENOMIC DNA]</scope>
    <source>
        <strain evidence="18">CGMCC 1.15420</strain>
    </source>
</reference>
<evidence type="ECO:0000256" key="10">
    <source>
        <dbReference type="ARBA" id="ARBA00023098"/>
    </source>
</evidence>
<dbReference type="InterPro" id="IPR043130">
    <property type="entry name" value="CDP-OH_PTrfase_TM_dom"/>
</dbReference>
<comment type="similarity">
    <text evidence="3 15">Belongs to the CDP-alcohol phosphatidyltransferase class-I family.</text>
</comment>
<evidence type="ECO:0000256" key="8">
    <source>
        <dbReference type="ARBA" id="ARBA00022692"/>
    </source>
</evidence>
<keyword evidence="18" id="KW-1185">Reference proteome</keyword>
<dbReference type="EC" id="2.7.8.8" evidence="4"/>
<keyword evidence="8 16" id="KW-0812">Transmembrane</keyword>
<dbReference type="Proteomes" id="UP000608420">
    <property type="component" value="Unassembled WGS sequence"/>
</dbReference>
<dbReference type="InterPro" id="IPR000462">
    <property type="entry name" value="CDP-OH_P_trans"/>
</dbReference>
<evidence type="ECO:0000256" key="7">
    <source>
        <dbReference type="ARBA" id="ARBA00022679"/>
    </source>
</evidence>
<feature type="transmembrane region" description="Helical" evidence="16">
    <location>
        <begin position="92"/>
        <end position="110"/>
    </location>
</feature>
<dbReference type="PROSITE" id="PS00379">
    <property type="entry name" value="CDP_ALCOHOL_P_TRANSF"/>
    <property type="match status" value="1"/>
</dbReference>
<dbReference type="InterPro" id="IPR048254">
    <property type="entry name" value="CDP_ALCOHOL_P_TRANSF_CS"/>
</dbReference>
<dbReference type="InterPro" id="IPR050324">
    <property type="entry name" value="CDP-alcohol_PTase-I"/>
</dbReference>
<evidence type="ECO:0000256" key="12">
    <source>
        <dbReference type="ARBA" id="ARBA00023209"/>
    </source>
</evidence>
<name>A0ABQ1W1U7_9BACL</name>
<evidence type="ECO:0000256" key="15">
    <source>
        <dbReference type="RuleBase" id="RU003750"/>
    </source>
</evidence>
<feature type="transmembrane region" description="Helical" evidence="16">
    <location>
        <begin position="178"/>
        <end position="197"/>
    </location>
</feature>
<proteinExistence type="inferred from homology"/>
<evidence type="ECO:0000256" key="3">
    <source>
        <dbReference type="ARBA" id="ARBA00010441"/>
    </source>
</evidence>
<comment type="subcellular location">
    <subcellularLocation>
        <location evidence="2">Endomembrane system</location>
        <topology evidence="2">Multi-pass membrane protein</topology>
    </subcellularLocation>
</comment>
<evidence type="ECO:0000256" key="2">
    <source>
        <dbReference type="ARBA" id="ARBA00004127"/>
    </source>
</evidence>